<dbReference type="PRINTS" id="PR00313">
    <property type="entry name" value="CABNDNGRPT"/>
</dbReference>
<dbReference type="PROSITE" id="PS00330">
    <property type="entry name" value="HEMOLYSIN_CALCIUM"/>
    <property type="match status" value="2"/>
</dbReference>
<dbReference type="Pfam" id="PF00353">
    <property type="entry name" value="HemolysinCabind"/>
    <property type="match status" value="3"/>
</dbReference>
<sequence length="763" mass="74158">MKGDSMALTTVTGTRSSALSMSGSDVLTITETGSFVGTANPLVSLGATTGAGAVIDNSGTLQTTGARAIRLTATGSSLELTNRAGAAITSQGDVINVQQNNATGTLVVSNDGTISSTGVNSNNGQAIDFNNVTAGSVTVTNHATGVLRAADSDAVRPGNGATIHNYGLIDGRNYQTNSGADGIDFQDNASGTVHNNAGATITGGRHGINHSEVEGNTAASVSLTNWGTVEGRNGSGFGSDNAGVVENHGLIVGRVDSIAGVANGDGDGVDIDHIGTVRNWGTIEGAGAKGVGSDGLPNTSQGVAIGGGTVENHAGAQIISLGDGILVDNSSAGAAFAATTIGNEGLIRGDAGHGIRLVGTWADTLTNAGTIQGGNRTAVDMGGGDDRVVLTGGQLLGLLDGGAGADTLDLSAETAALAVDLGAGSVAGTGWLSSIAQVEAVLTGSGRDTLAGGTGGDTLDGGAGADSMAGGAGDDTYVVEDAGDRVAELAGGGTDTVRAGVNHILRGEVENLVLTGAARLGAGNALDNHLQASDLGVLLRGLEGSDTLAGGAGDDALNGGSGADSMAGGAGNDAYVVDDVADLVTETAGQGNDLVQAFIDCTLGAELERLQLMGSGDLSGTGNALDNLLRGNTGGNLLLGLAGADAINGLEGDDTVAGGAGADTLTGGAGRDLFLFGDATEGRDRIMDFTSGLDQIGLSAAGFGIDSLVLSQGAAQGKAAQLVYVQATGALLWDADGTGSGAAAVLATLAARPALTAADVVLA</sequence>
<dbReference type="Proteomes" id="UP000295023">
    <property type="component" value="Unassembled WGS sequence"/>
</dbReference>
<organism evidence="1 2">
    <name type="scientific">Roseicella aquatilis</name>
    <dbReference type="NCBI Taxonomy" id="2527868"/>
    <lineage>
        <taxon>Bacteria</taxon>
        <taxon>Pseudomonadati</taxon>
        <taxon>Pseudomonadota</taxon>
        <taxon>Alphaproteobacteria</taxon>
        <taxon>Acetobacterales</taxon>
        <taxon>Roseomonadaceae</taxon>
        <taxon>Roseicella</taxon>
    </lineage>
</organism>
<proteinExistence type="predicted"/>
<accession>A0A4R4DU54</accession>
<evidence type="ECO:0000313" key="2">
    <source>
        <dbReference type="Proteomes" id="UP000295023"/>
    </source>
</evidence>
<protein>
    <submittedName>
        <fullName evidence="1">Calcium-binding protein</fullName>
    </submittedName>
</protein>
<dbReference type="OrthoDB" id="9804931at2"/>
<comment type="caution">
    <text evidence="1">The sequence shown here is derived from an EMBL/GenBank/DDBJ whole genome shotgun (WGS) entry which is preliminary data.</text>
</comment>
<name>A0A4R4DU54_9PROT</name>
<evidence type="ECO:0000313" key="1">
    <source>
        <dbReference type="EMBL" id="TCZ65395.1"/>
    </source>
</evidence>
<dbReference type="SUPFAM" id="SSF51120">
    <property type="entry name" value="beta-Roll"/>
    <property type="match status" value="3"/>
</dbReference>
<dbReference type="GO" id="GO:0005509">
    <property type="term" value="F:calcium ion binding"/>
    <property type="evidence" value="ECO:0007669"/>
    <property type="project" value="InterPro"/>
</dbReference>
<dbReference type="Gene3D" id="2.150.10.10">
    <property type="entry name" value="Serralysin-like metalloprotease, C-terminal"/>
    <property type="match status" value="2"/>
</dbReference>
<keyword evidence="2" id="KW-1185">Reference proteome</keyword>
<gene>
    <name evidence="1" type="ORF">EXY23_04275</name>
</gene>
<dbReference type="EMBL" id="SKBM01000003">
    <property type="protein sequence ID" value="TCZ65395.1"/>
    <property type="molecule type" value="Genomic_DNA"/>
</dbReference>
<dbReference type="AlphaFoldDB" id="A0A4R4DU54"/>
<dbReference type="InterPro" id="IPR011049">
    <property type="entry name" value="Serralysin-like_metalloprot_C"/>
</dbReference>
<reference evidence="1 2" key="1">
    <citation type="submission" date="2019-03" db="EMBL/GenBank/DDBJ databases">
        <title>Paracraurococcus aquatilis NE82 genome sequence.</title>
        <authorList>
            <person name="Zhao Y."/>
            <person name="Du Z."/>
        </authorList>
    </citation>
    <scope>NUCLEOTIDE SEQUENCE [LARGE SCALE GENOMIC DNA]</scope>
    <source>
        <strain evidence="1 2">NE82</strain>
    </source>
</reference>
<dbReference type="InterPro" id="IPR018511">
    <property type="entry name" value="Hemolysin-typ_Ca-bd_CS"/>
</dbReference>
<dbReference type="InterPro" id="IPR001343">
    <property type="entry name" value="Hemolysn_Ca-bd"/>
</dbReference>